<reference evidence="1 2" key="1">
    <citation type="submission" date="2019-03" db="EMBL/GenBank/DDBJ databases">
        <title>First draft genome of Liparis tanakae, snailfish: a comprehensive survey of snailfish specific genes.</title>
        <authorList>
            <person name="Kim W."/>
            <person name="Song I."/>
            <person name="Jeong J.-H."/>
            <person name="Kim D."/>
            <person name="Kim S."/>
            <person name="Ryu S."/>
            <person name="Song J.Y."/>
            <person name="Lee S.K."/>
        </authorList>
    </citation>
    <scope>NUCLEOTIDE SEQUENCE [LARGE SCALE GENOMIC DNA]</scope>
    <source>
        <tissue evidence="1">Muscle</tissue>
    </source>
</reference>
<organism evidence="1 2">
    <name type="scientific">Liparis tanakae</name>
    <name type="common">Tanaka's snailfish</name>
    <dbReference type="NCBI Taxonomy" id="230148"/>
    <lineage>
        <taxon>Eukaryota</taxon>
        <taxon>Metazoa</taxon>
        <taxon>Chordata</taxon>
        <taxon>Craniata</taxon>
        <taxon>Vertebrata</taxon>
        <taxon>Euteleostomi</taxon>
        <taxon>Actinopterygii</taxon>
        <taxon>Neopterygii</taxon>
        <taxon>Teleostei</taxon>
        <taxon>Neoteleostei</taxon>
        <taxon>Acanthomorphata</taxon>
        <taxon>Eupercaria</taxon>
        <taxon>Perciformes</taxon>
        <taxon>Cottioidei</taxon>
        <taxon>Cottales</taxon>
        <taxon>Liparidae</taxon>
        <taxon>Liparis</taxon>
    </lineage>
</organism>
<dbReference type="Proteomes" id="UP000314294">
    <property type="component" value="Unassembled WGS sequence"/>
</dbReference>
<protein>
    <submittedName>
        <fullName evidence="1">Uncharacterized protein</fullName>
    </submittedName>
</protein>
<sequence>MGGGGSLKAVIMQWTTYGPRNSNTRAASSTSHVCHRMLTERHGEVLWSWYWTGKRKPRLITREAFIRMETDLDDTSY</sequence>
<gene>
    <name evidence="1" type="ORF">EYF80_016901</name>
</gene>
<evidence type="ECO:0000313" key="2">
    <source>
        <dbReference type="Proteomes" id="UP000314294"/>
    </source>
</evidence>
<dbReference type="EMBL" id="SRLO01000132">
    <property type="protein sequence ID" value="TNN72790.1"/>
    <property type="molecule type" value="Genomic_DNA"/>
</dbReference>
<keyword evidence="2" id="KW-1185">Reference proteome</keyword>
<proteinExistence type="predicted"/>
<accession>A0A4Z2I4N9</accession>
<name>A0A4Z2I4N9_9TELE</name>
<comment type="caution">
    <text evidence="1">The sequence shown here is derived from an EMBL/GenBank/DDBJ whole genome shotgun (WGS) entry which is preliminary data.</text>
</comment>
<dbReference type="AlphaFoldDB" id="A0A4Z2I4N9"/>
<evidence type="ECO:0000313" key="1">
    <source>
        <dbReference type="EMBL" id="TNN72790.1"/>
    </source>
</evidence>